<proteinExistence type="predicted"/>
<dbReference type="Pfam" id="PF18130">
    <property type="entry name" value="ATPgrasp_N"/>
    <property type="match status" value="1"/>
</dbReference>
<dbReference type="EMBL" id="CM001439">
    <property type="protein sequence ID" value="EHR51360.1"/>
    <property type="molecule type" value="Genomic_DNA"/>
</dbReference>
<feature type="domain" description="ATP-grasp" evidence="5">
    <location>
        <begin position="117"/>
        <end position="312"/>
    </location>
</feature>
<evidence type="ECO:0000256" key="2">
    <source>
        <dbReference type="ARBA" id="ARBA00022741"/>
    </source>
</evidence>
<dbReference type="Proteomes" id="UP000004926">
    <property type="component" value="Chromosome"/>
</dbReference>
<dbReference type="STRING" id="882083.SacmaDRAFT_3129"/>
<dbReference type="GO" id="GO:0016874">
    <property type="term" value="F:ligase activity"/>
    <property type="evidence" value="ECO:0007669"/>
    <property type="project" value="UniProtKB-KW"/>
</dbReference>
<dbReference type="InterPro" id="IPR041472">
    <property type="entry name" value="BL00235/CARNS1_N"/>
</dbReference>
<sequence>MTSTALLLLVESNTTGTGRQFARYARNLGIEPVLVTADPARYPYVTEDHLRTALTDTSSEAAVLATARELAEQARIAGVTSSSEYYVATAAAIARHLGLPGPDPDAVRACQDKSRQRRLLAAAGVPVPHSVLAQDVEGAVVATADLGHPVVLKPPRGSGSLGVRLCAGVAETADHAAELTSAVVNERGIAVQPGVLVEQYVRGTEYSVEVFGNTAVVVVRKYLGPLPEFVELGHDLPAALDSVGETRLKDCAVRSVRALGLGWGAAHVELRMDGEEIRVMEVNPRLAGGMIPELTHQALGIDLVGAQVQAALGRRPTLIAGPRRGAAIRFLTAEAPGVLADGMTTTAALSAARRVPGVVAAVLYRAPGERVVPAKDFRGRLGHVIAVTDQTSAGLAADEGRQALAAVLDTPAAEKEAVV</sequence>
<dbReference type="InterPro" id="IPR005479">
    <property type="entry name" value="CPAse_ATP-bd"/>
</dbReference>
<keyword evidence="7" id="KW-1185">Reference proteome</keyword>
<dbReference type="RefSeq" id="WP_009154745.1">
    <property type="nucleotide sequence ID" value="NZ_CM001439.1"/>
</dbReference>
<dbReference type="HOGENOM" id="CLU_029016_6_2_11"/>
<dbReference type="InterPro" id="IPR052032">
    <property type="entry name" value="ATP-dep_AA_Ligase"/>
</dbReference>
<dbReference type="AlphaFoldDB" id="H5X7R7"/>
<dbReference type="InterPro" id="IPR011761">
    <property type="entry name" value="ATP-grasp"/>
</dbReference>
<dbReference type="Gene3D" id="3.30.470.20">
    <property type="entry name" value="ATP-grasp fold, B domain"/>
    <property type="match status" value="1"/>
</dbReference>
<protein>
    <submittedName>
        <fullName evidence="6">Biotin carboxylase</fullName>
    </submittedName>
</protein>
<dbReference type="PANTHER" id="PTHR43585">
    <property type="entry name" value="FUMIPYRROLE BIOSYNTHESIS PROTEIN C"/>
    <property type="match status" value="1"/>
</dbReference>
<dbReference type="Gene3D" id="3.40.50.20">
    <property type="match status" value="1"/>
</dbReference>
<evidence type="ECO:0000256" key="3">
    <source>
        <dbReference type="ARBA" id="ARBA00022840"/>
    </source>
</evidence>
<dbReference type="SUPFAM" id="SSF56059">
    <property type="entry name" value="Glutathione synthetase ATP-binding domain-like"/>
    <property type="match status" value="1"/>
</dbReference>
<dbReference type="PROSITE" id="PS50975">
    <property type="entry name" value="ATP_GRASP"/>
    <property type="match status" value="1"/>
</dbReference>
<evidence type="ECO:0000313" key="6">
    <source>
        <dbReference type="EMBL" id="EHR51360.1"/>
    </source>
</evidence>
<organism evidence="6 7">
    <name type="scientific">Saccharomonospora marina XMU15</name>
    <dbReference type="NCBI Taxonomy" id="882083"/>
    <lineage>
        <taxon>Bacteria</taxon>
        <taxon>Bacillati</taxon>
        <taxon>Actinomycetota</taxon>
        <taxon>Actinomycetes</taxon>
        <taxon>Pseudonocardiales</taxon>
        <taxon>Pseudonocardiaceae</taxon>
        <taxon>Saccharomonospora</taxon>
    </lineage>
</organism>
<keyword evidence="1" id="KW-0436">Ligase</keyword>
<name>H5X7R7_9PSEU</name>
<dbReference type="InterPro" id="IPR040570">
    <property type="entry name" value="LAL_C2"/>
</dbReference>
<dbReference type="eggNOG" id="COG1821">
    <property type="taxonomic scope" value="Bacteria"/>
</dbReference>
<accession>H5X7R7</accession>
<evidence type="ECO:0000256" key="4">
    <source>
        <dbReference type="PROSITE-ProRule" id="PRU00409"/>
    </source>
</evidence>
<dbReference type="OrthoDB" id="24041at2"/>
<dbReference type="Pfam" id="PF13535">
    <property type="entry name" value="ATP-grasp_4"/>
    <property type="match status" value="1"/>
</dbReference>
<dbReference type="GO" id="GO:0046872">
    <property type="term" value="F:metal ion binding"/>
    <property type="evidence" value="ECO:0007669"/>
    <property type="project" value="InterPro"/>
</dbReference>
<keyword evidence="2 4" id="KW-0547">Nucleotide-binding</keyword>
<dbReference type="Pfam" id="PF18603">
    <property type="entry name" value="LAL_C2"/>
    <property type="match status" value="1"/>
</dbReference>
<evidence type="ECO:0000256" key="1">
    <source>
        <dbReference type="ARBA" id="ARBA00022598"/>
    </source>
</evidence>
<evidence type="ECO:0000313" key="7">
    <source>
        <dbReference type="Proteomes" id="UP000004926"/>
    </source>
</evidence>
<keyword evidence="3 4" id="KW-0067">ATP-binding</keyword>
<reference evidence="6 7" key="1">
    <citation type="journal article" date="2012" name="Stand. Genomic Sci.">
        <title>Genome sequence of the ocean sediment bacterium Saccharomonospora marina type strain (XMU15(T)).</title>
        <authorList>
            <person name="Klenk H.P."/>
            <person name="Lu M."/>
            <person name="Lucas S."/>
            <person name="Lapidus A."/>
            <person name="Copeland A."/>
            <person name="Pitluck S."/>
            <person name="Goodwin L.A."/>
            <person name="Han C."/>
            <person name="Tapia R."/>
            <person name="Brambilla E.M."/>
            <person name="Potter G."/>
            <person name="Land M."/>
            <person name="Ivanova N."/>
            <person name="Rohde M."/>
            <person name="Goker M."/>
            <person name="Detter J.C."/>
            <person name="Li W.J."/>
            <person name="Kyrpides N.C."/>
            <person name="Woyke T."/>
        </authorList>
    </citation>
    <scope>NUCLEOTIDE SEQUENCE [LARGE SCALE GENOMIC DNA]</scope>
    <source>
        <strain evidence="6 7">XMU15</strain>
    </source>
</reference>
<dbReference type="PANTHER" id="PTHR43585:SF2">
    <property type="entry name" value="ATP-GRASP ENZYME FSQD"/>
    <property type="match status" value="1"/>
</dbReference>
<evidence type="ECO:0000259" key="5">
    <source>
        <dbReference type="PROSITE" id="PS50975"/>
    </source>
</evidence>
<dbReference type="PROSITE" id="PS00867">
    <property type="entry name" value="CPSASE_2"/>
    <property type="match status" value="1"/>
</dbReference>
<dbReference type="GO" id="GO:0005524">
    <property type="term" value="F:ATP binding"/>
    <property type="evidence" value="ECO:0007669"/>
    <property type="project" value="UniProtKB-UniRule"/>
</dbReference>
<gene>
    <name evidence="6" type="ORF">SacmaDRAFT_3129</name>
</gene>